<dbReference type="SUPFAM" id="SSF52540">
    <property type="entry name" value="P-loop containing nucleoside triphosphate hydrolases"/>
    <property type="match status" value="1"/>
</dbReference>
<dbReference type="Proteomes" id="UP000177006">
    <property type="component" value="Unassembled WGS sequence"/>
</dbReference>
<accession>A0A1F5E5C5</accession>
<dbReference type="Gene3D" id="3.40.50.300">
    <property type="entry name" value="P-loop containing nucleotide triphosphate hydrolases"/>
    <property type="match status" value="1"/>
</dbReference>
<sequence length="228" mass="25804">MHAFILTTINKELIAAKLIKLADLEISGNNFFNQPDAVVIEPNPSITIAQIRKLQTALSRKPLKLPKQFGIILSAQLMTLAAQNAFLKLLEEPTKDTILCLSLENPWELLPTILSRCQIIKIQEARSKKQEASAQSLDIELKKLLVKLLRAGIGERLILIEPYGKNRAEALVFCQSLIEFLENQLHIDKPFLPLPKLQKILKKSLDLHLRLKQNLNVRLSLDQWALGI</sequence>
<dbReference type="InterPro" id="IPR027417">
    <property type="entry name" value="P-loop_NTPase"/>
</dbReference>
<gene>
    <name evidence="1" type="ORF">A2160_05950</name>
</gene>
<evidence type="ECO:0000313" key="1">
    <source>
        <dbReference type="EMBL" id="OGD62558.1"/>
    </source>
</evidence>
<reference evidence="1 2" key="1">
    <citation type="journal article" date="2016" name="Nat. Commun.">
        <title>Thousands of microbial genomes shed light on interconnected biogeochemical processes in an aquifer system.</title>
        <authorList>
            <person name="Anantharaman K."/>
            <person name="Brown C.T."/>
            <person name="Hug L.A."/>
            <person name="Sharon I."/>
            <person name="Castelle C.J."/>
            <person name="Probst A.J."/>
            <person name="Thomas B.C."/>
            <person name="Singh A."/>
            <person name="Wilkins M.J."/>
            <person name="Karaoz U."/>
            <person name="Brodie E.L."/>
            <person name="Williams K.H."/>
            <person name="Hubbard S.S."/>
            <person name="Banfield J.F."/>
        </authorList>
    </citation>
    <scope>NUCLEOTIDE SEQUENCE [LARGE SCALE GENOMIC DNA]</scope>
</reference>
<evidence type="ECO:0000313" key="2">
    <source>
        <dbReference type="Proteomes" id="UP000177006"/>
    </source>
</evidence>
<dbReference type="Pfam" id="PF13177">
    <property type="entry name" value="DNA_pol3_delta2"/>
    <property type="match status" value="1"/>
</dbReference>
<protein>
    <recommendedName>
        <fullName evidence="3">DNA polymerase III subunit delta</fullName>
    </recommendedName>
</protein>
<dbReference type="STRING" id="1797457.A2160_05950"/>
<proteinExistence type="predicted"/>
<dbReference type="AlphaFoldDB" id="A0A1F5E5C5"/>
<evidence type="ECO:0008006" key="3">
    <source>
        <dbReference type="Google" id="ProtNLM"/>
    </source>
</evidence>
<comment type="caution">
    <text evidence="1">The sequence shown here is derived from an EMBL/GenBank/DDBJ whole genome shotgun (WGS) entry which is preliminary data.</text>
</comment>
<name>A0A1F5E5C5_9BACT</name>
<organism evidence="1 2">
    <name type="scientific">Candidatus Beckwithbacteria bacterium RBG_13_42_9</name>
    <dbReference type="NCBI Taxonomy" id="1797457"/>
    <lineage>
        <taxon>Bacteria</taxon>
        <taxon>Candidatus Beckwithiibacteriota</taxon>
    </lineage>
</organism>
<dbReference type="EMBL" id="MEZK01000020">
    <property type="protein sequence ID" value="OGD62558.1"/>
    <property type="molecule type" value="Genomic_DNA"/>
</dbReference>